<evidence type="ECO:0000259" key="2">
    <source>
        <dbReference type="SMART" id="SM00854"/>
    </source>
</evidence>
<dbReference type="Gene3D" id="3.60.21.10">
    <property type="match status" value="1"/>
</dbReference>
<comment type="caution">
    <text evidence="3">The sequence shown here is derived from an EMBL/GenBank/DDBJ whole genome shotgun (WGS) entry which is preliminary data.</text>
</comment>
<dbReference type="InterPro" id="IPR052169">
    <property type="entry name" value="CW_Biosynth-Accessory"/>
</dbReference>
<protein>
    <submittedName>
        <fullName evidence="3">CapA family protein</fullName>
    </submittedName>
</protein>
<organism evidence="3 4">
    <name type="scientific">Halobacillus campisalis</name>
    <dbReference type="NCBI Taxonomy" id="435909"/>
    <lineage>
        <taxon>Bacteria</taxon>
        <taxon>Bacillati</taxon>
        <taxon>Bacillota</taxon>
        <taxon>Bacilli</taxon>
        <taxon>Bacillales</taxon>
        <taxon>Bacillaceae</taxon>
        <taxon>Halobacillus</taxon>
    </lineage>
</organism>
<dbReference type="InterPro" id="IPR019079">
    <property type="entry name" value="Capsule_synth_CapA"/>
</dbReference>
<name>A0ABW2JZU9_9BACI</name>
<comment type="similarity">
    <text evidence="1">Belongs to the CapA family.</text>
</comment>
<dbReference type="PANTHER" id="PTHR33393:SF13">
    <property type="entry name" value="PGA BIOSYNTHESIS PROTEIN CAPA"/>
    <property type="match status" value="1"/>
</dbReference>
<dbReference type="PANTHER" id="PTHR33393">
    <property type="entry name" value="POLYGLUTAMINE SYNTHESIS ACCESSORY PROTEIN RV0574C-RELATED"/>
    <property type="match status" value="1"/>
</dbReference>
<gene>
    <name evidence="3" type="ORF">ACFQMN_03785</name>
</gene>
<dbReference type="Proteomes" id="UP001596494">
    <property type="component" value="Unassembled WGS sequence"/>
</dbReference>
<keyword evidence="4" id="KW-1185">Reference proteome</keyword>
<evidence type="ECO:0000256" key="1">
    <source>
        <dbReference type="ARBA" id="ARBA00005662"/>
    </source>
</evidence>
<reference evidence="4" key="1">
    <citation type="journal article" date="2019" name="Int. J. Syst. Evol. Microbiol.">
        <title>The Global Catalogue of Microorganisms (GCM) 10K type strain sequencing project: providing services to taxonomists for standard genome sequencing and annotation.</title>
        <authorList>
            <consortium name="The Broad Institute Genomics Platform"/>
            <consortium name="The Broad Institute Genome Sequencing Center for Infectious Disease"/>
            <person name="Wu L."/>
            <person name="Ma J."/>
        </authorList>
    </citation>
    <scope>NUCLEOTIDE SEQUENCE [LARGE SCALE GENOMIC DNA]</scope>
    <source>
        <strain evidence="4">CCUG 73951</strain>
    </source>
</reference>
<proteinExistence type="inferred from homology"/>
<dbReference type="RefSeq" id="WP_289217028.1">
    <property type="nucleotide sequence ID" value="NZ_JAPVRC010000011.1"/>
</dbReference>
<dbReference type="CDD" id="cd07381">
    <property type="entry name" value="MPP_CapA"/>
    <property type="match status" value="1"/>
</dbReference>
<evidence type="ECO:0000313" key="4">
    <source>
        <dbReference type="Proteomes" id="UP001596494"/>
    </source>
</evidence>
<dbReference type="SMART" id="SM00854">
    <property type="entry name" value="PGA_cap"/>
    <property type="match status" value="1"/>
</dbReference>
<dbReference type="SUPFAM" id="SSF56300">
    <property type="entry name" value="Metallo-dependent phosphatases"/>
    <property type="match status" value="1"/>
</dbReference>
<evidence type="ECO:0000313" key="3">
    <source>
        <dbReference type="EMBL" id="MFC7320004.1"/>
    </source>
</evidence>
<dbReference type="Pfam" id="PF09587">
    <property type="entry name" value="PGA_cap"/>
    <property type="match status" value="1"/>
</dbReference>
<feature type="domain" description="Capsule synthesis protein CapA" evidence="2">
    <location>
        <begin position="3"/>
        <end position="236"/>
    </location>
</feature>
<accession>A0ABW2JZU9</accession>
<dbReference type="InterPro" id="IPR029052">
    <property type="entry name" value="Metallo-depent_PP-like"/>
</dbReference>
<sequence length="380" mass="43528">MVKMFVSGDIVNYEHNDGLICSEGLSNVISAADYSVCNFEAPIEKYGSPIPKSGPHHFQRKGTIDGIKQQGFNMMCLANNHIMDYGSAALKATIDEARSLKLDTIGAGLTFDEAYKPVIKTVNDLKVGFINASEAQFGVKDYYSDDDQPGYAWINHKEIDRQITILNQECDFVIVLSHAGLENYSIPQKEWRNRYKHFCDLGADVIVGSHPHVPQGYEHYNDSLIFYSLGNFYFDSKNYHSKEDRSYSVMLKFDKNEKVSFEPVFHHKEDGHVQLSTIEKQVNLEELNSKLGDGYEKLHEEMSLQIYNKTIKKNLIYSLVPFTYDGSLKSSVKRALGFLLKRRKKPDKTLLSVHLLRNEAYYYATKHAMEIIAREKYGRR</sequence>
<dbReference type="EMBL" id="JBHTBY010000002">
    <property type="protein sequence ID" value="MFC7320004.1"/>
    <property type="molecule type" value="Genomic_DNA"/>
</dbReference>